<proteinExistence type="predicted"/>
<comment type="caution">
    <text evidence="1">The sequence shown here is derived from an EMBL/GenBank/DDBJ whole genome shotgun (WGS) entry which is preliminary data.</text>
</comment>
<dbReference type="Gramene" id="OE9A051531T1">
    <property type="protein sequence ID" value="OE9A051531C1"/>
    <property type="gene ID" value="OE9A051531"/>
</dbReference>
<sequence length="73" mass="8085">MMRRNREAEITLLARKSLASSILLAAGASWGEVGNPIWEFLFLSIEAEDFTRGCNGFSNYGAIWEQGNIIYAG</sequence>
<keyword evidence="2" id="KW-1185">Reference proteome</keyword>
<reference evidence="1 2" key="1">
    <citation type="submission" date="2019-12" db="EMBL/GenBank/DDBJ databases">
        <authorList>
            <person name="Alioto T."/>
            <person name="Alioto T."/>
            <person name="Gomez Garrido J."/>
        </authorList>
    </citation>
    <scope>NUCLEOTIDE SEQUENCE [LARGE SCALE GENOMIC DNA]</scope>
</reference>
<name>A0A8S0V361_OLEEU</name>
<dbReference type="AlphaFoldDB" id="A0A8S0V361"/>
<evidence type="ECO:0000313" key="1">
    <source>
        <dbReference type="EMBL" id="CAA3027983.1"/>
    </source>
</evidence>
<accession>A0A8S0V361</accession>
<organism evidence="1 2">
    <name type="scientific">Olea europaea subsp. europaea</name>
    <dbReference type="NCBI Taxonomy" id="158383"/>
    <lineage>
        <taxon>Eukaryota</taxon>
        <taxon>Viridiplantae</taxon>
        <taxon>Streptophyta</taxon>
        <taxon>Embryophyta</taxon>
        <taxon>Tracheophyta</taxon>
        <taxon>Spermatophyta</taxon>
        <taxon>Magnoliopsida</taxon>
        <taxon>eudicotyledons</taxon>
        <taxon>Gunneridae</taxon>
        <taxon>Pentapetalae</taxon>
        <taxon>asterids</taxon>
        <taxon>lamiids</taxon>
        <taxon>Lamiales</taxon>
        <taxon>Oleaceae</taxon>
        <taxon>Oleeae</taxon>
        <taxon>Olea</taxon>
    </lineage>
</organism>
<dbReference type="EMBL" id="CACTIH010009230">
    <property type="protein sequence ID" value="CAA3027983.1"/>
    <property type="molecule type" value="Genomic_DNA"/>
</dbReference>
<protein>
    <submittedName>
        <fullName evidence="1">Uncharacterized protein</fullName>
    </submittedName>
</protein>
<evidence type="ECO:0000313" key="2">
    <source>
        <dbReference type="Proteomes" id="UP000594638"/>
    </source>
</evidence>
<gene>
    <name evidence="1" type="ORF">OLEA9_A051531</name>
</gene>
<dbReference type="Proteomes" id="UP000594638">
    <property type="component" value="Unassembled WGS sequence"/>
</dbReference>